<reference evidence="10" key="1">
    <citation type="journal article" date="2019" name="Int. J. Syst. Evol. Microbiol.">
        <title>The Global Catalogue of Microorganisms (GCM) 10K type strain sequencing project: providing services to taxonomists for standard genome sequencing and annotation.</title>
        <authorList>
            <consortium name="The Broad Institute Genomics Platform"/>
            <consortium name="The Broad Institute Genome Sequencing Center for Infectious Disease"/>
            <person name="Wu L."/>
            <person name="Ma J."/>
        </authorList>
    </citation>
    <scope>NUCLEOTIDE SEQUENCE [LARGE SCALE GENOMIC DNA]</scope>
    <source>
        <strain evidence="10">CCUG 55074</strain>
    </source>
</reference>
<protein>
    <submittedName>
        <fullName evidence="9">tRNA glutamyl-Q(34) synthetase GluQRS</fullName>
        <ecNumber evidence="9">6.1.1.-</ecNumber>
    </submittedName>
</protein>
<evidence type="ECO:0000256" key="4">
    <source>
        <dbReference type="ARBA" id="ARBA00022833"/>
    </source>
</evidence>
<dbReference type="InterPro" id="IPR000924">
    <property type="entry name" value="Glu/Gln-tRNA-synth"/>
</dbReference>
<dbReference type="InterPro" id="IPR020058">
    <property type="entry name" value="Glu/Gln-tRNA-synth_Ib_cat-dom"/>
</dbReference>
<gene>
    <name evidence="9" type="primary">gluQRS</name>
    <name evidence="9" type="ORF">ACFQ27_13220</name>
</gene>
<keyword evidence="5 7" id="KW-0067">ATP-binding</keyword>
<dbReference type="RefSeq" id="WP_377353904.1">
    <property type="nucleotide sequence ID" value="NZ_JBHTLQ010000029.1"/>
</dbReference>
<feature type="domain" description="Glutamyl/glutaminyl-tRNA synthetase class Ib catalytic" evidence="8">
    <location>
        <begin position="6"/>
        <end position="279"/>
    </location>
</feature>
<evidence type="ECO:0000259" key="8">
    <source>
        <dbReference type="Pfam" id="PF00749"/>
    </source>
</evidence>
<dbReference type="PANTHER" id="PTHR43311">
    <property type="entry name" value="GLUTAMATE--TRNA LIGASE"/>
    <property type="match status" value="1"/>
</dbReference>
<dbReference type="PRINTS" id="PR00987">
    <property type="entry name" value="TRNASYNTHGLU"/>
</dbReference>
<keyword evidence="2" id="KW-0479">Metal-binding</keyword>
<dbReference type="Gene3D" id="3.40.50.620">
    <property type="entry name" value="HUPs"/>
    <property type="match status" value="1"/>
</dbReference>
<evidence type="ECO:0000313" key="10">
    <source>
        <dbReference type="Proteomes" id="UP001597216"/>
    </source>
</evidence>
<dbReference type="Proteomes" id="UP001597216">
    <property type="component" value="Unassembled WGS sequence"/>
</dbReference>
<dbReference type="InterPro" id="IPR014729">
    <property type="entry name" value="Rossmann-like_a/b/a_fold"/>
</dbReference>
<comment type="similarity">
    <text evidence="7">Belongs to the class-I aminoacyl-tRNA synthetase family.</text>
</comment>
<evidence type="ECO:0000256" key="6">
    <source>
        <dbReference type="ARBA" id="ARBA00023146"/>
    </source>
</evidence>
<dbReference type="SUPFAM" id="SSF52374">
    <property type="entry name" value="Nucleotidylyl transferase"/>
    <property type="match status" value="1"/>
</dbReference>
<keyword evidence="7" id="KW-0648">Protein biosynthesis</keyword>
<organism evidence="9 10">
    <name type="scientific">Phenylobacterium conjunctum</name>
    <dbReference type="NCBI Taxonomy" id="1298959"/>
    <lineage>
        <taxon>Bacteria</taxon>
        <taxon>Pseudomonadati</taxon>
        <taxon>Pseudomonadota</taxon>
        <taxon>Alphaproteobacteria</taxon>
        <taxon>Caulobacterales</taxon>
        <taxon>Caulobacteraceae</taxon>
        <taxon>Phenylobacterium</taxon>
    </lineage>
</organism>
<dbReference type="EC" id="6.1.1.-" evidence="9"/>
<evidence type="ECO:0000313" key="9">
    <source>
        <dbReference type="EMBL" id="MFD1191544.1"/>
    </source>
</evidence>
<sequence>MDAAFVTRFAPSPTGYLHRGHAYSALTAWTAAHEVGGRFILRIEDIDRTRCRPQFEAAIYEDLAWLGLSWETPVLRQSDHLADYEAAVADLAARGLAYRCFRTRKEIAEEMSRAPHGAMDAWRGAPLPADEEQARLAAGEPFAWRLSLAAAEQALGGFESLNFLEAGAGPTGETGRIAARPELGGDVVLARKDVGVAYHLAVVMDDARQGVTHVIRGQDLFEAAHVQRLLQALLDLPTPVYRHHPLLVGPDGKRFAKRDRAETLAELRARGISPTALRQELGFD</sequence>
<proteinExistence type="inferred from homology"/>
<accession>A0ABW3T305</accession>
<keyword evidence="1 7" id="KW-0436">Ligase</keyword>
<evidence type="ECO:0000256" key="7">
    <source>
        <dbReference type="RuleBase" id="RU363037"/>
    </source>
</evidence>
<comment type="caution">
    <text evidence="9">The sequence shown here is derived from an EMBL/GenBank/DDBJ whole genome shotgun (WGS) entry which is preliminary data.</text>
</comment>
<keyword evidence="10" id="KW-1185">Reference proteome</keyword>
<dbReference type="InterPro" id="IPR049940">
    <property type="entry name" value="GluQ/Sye"/>
</dbReference>
<dbReference type="Pfam" id="PF00749">
    <property type="entry name" value="tRNA-synt_1c"/>
    <property type="match status" value="1"/>
</dbReference>
<dbReference type="NCBIfam" id="NF004315">
    <property type="entry name" value="PRK05710.1-4"/>
    <property type="match status" value="1"/>
</dbReference>
<evidence type="ECO:0000256" key="3">
    <source>
        <dbReference type="ARBA" id="ARBA00022741"/>
    </source>
</evidence>
<dbReference type="PANTHER" id="PTHR43311:SF1">
    <property type="entry name" value="GLUTAMYL-Q TRNA(ASP) SYNTHETASE"/>
    <property type="match status" value="1"/>
</dbReference>
<dbReference type="EMBL" id="JBHTLQ010000029">
    <property type="protein sequence ID" value="MFD1191544.1"/>
    <property type="molecule type" value="Genomic_DNA"/>
</dbReference>
<keyword evidence="3 7" id="KW-0547">Nucleotide-binding</keyword>
<dbReference type="GO" id="GO:0016874">
    <property type="term" value="F:ligase activity"/>
    <property type="evidence" value="ECO:0007669"/>
    <property type="project" value="UniProtKB-KW"/>
</dbReference>
<name>A0ABW3T305_9CAUL</name>
<keyword evidence="6 7" id="KW-0030">Aminoacyl-tRNA synthetase</keyword>
<keyword evidence="4" id="KW-0862">Zinc</keyword>
<evidence type="ECO:0000256" key="5">
    <source>
        <dbReference type="ARBA" id="ARBA00022840"/>
    </source>
</evidence>
<evidence type="ECO:0000256" key="2">
    <source>
        <dbReference type="ARBA" id="ARBA00022723"/>
    </source>
</evidence>
<evidence type="ECO:0000256" key="1">
    <source>
        <dbReference type="ARBA" id="ARBA00022598"/>
    </source>
</evidence>